<dbReference type="KEGG" id="eiv:EIN_047510"/>
<dbReference type="EMBL" id="KB206215">
    <property type="protein sequence ID" value="ELP94458.1"/>
    <property type="molecule type" value="Genomic_DNA"/>
</dbReference>
<dbReference type="GeneID" id="14893444"/>
<keyword evidence="5" id="KW-1185">Reference proteome</keyword>
<accession>A0A0A1UDE1</accession>
<gene>
    <name evidence="4" type="ORF">EIN_047510</name>
</gene>
<dbReference type="RefSeq" id="XP_004261229.1">
    <property type="nucleotide sequence ID" value="XM_004261181.1"/>
</dbReference>
<evidence type="ECO:0000256" key="1">
    <source>
        <dbReference type="ARBA" id="ARBA00009947"/>
    </source>
</evidence>
<protein>
    <recommendedName>
        <fullName evidence="6">Nucleosome assembly protein</fullName>
    </recommendedName>
</protein>
<dbReference type="Pfam" id="PF00956">
    <property type="entry name" value="NAP"/>
    <property type="match status" value="1"/>
</dbReference>
<dbReference type="SUPFAM" id="SSF143113">
    <property type="entry name" value="NAP-like"/>
    <property type="match status" value="1"/>
</dbReference>
<evidence type="ECO:0000256" key="3">
    <source>
        <dbReference type="SAM" id="MobiDB-lite"/>
    </source>
</evidence>
<evidence type="ECO:0000313" key="4">
    <source>
        <dbReference type="EMBL" id="ELP94458.1"/>
    </source>
</evidence>
<reference evidence="4 5" key="1">
    <citation type="submission" date="2012-10" db="EMBL/GenBank/DDBJ databases">
        <authorList>
            <person name="Zafar N."/>
            <person name="Inman J."/>
            <person name="Hall N."/>
            <person name="Lorenzi H."/>
            <person name="Caler E."/>
        </authorList>
    </citation>
    <scope>NUCLEOTIDE SEQUENCE [LARGE SCALE GENOMIC DNA]</scope>
    <source>
        <strain evidence="4 5">IP1</strain>
    </source>
</reference>
<comment type="similarity">
    <text evidence="1 2">Belongs to the nucleosome assembly protein (NAP) family.</text>
</comment>
<dbReference type="GO" id="GO:0005634">
    <property type="term" value="C:nucleus"/>
    <property type="evidence" value="ECO:0007669"/>
    <property type="project" value="InterPro"/>
</dbReference>
<dbReference type="VEuPathDB" id="AmoebaDB:EIN_047510"/>
<dbReference type="OrthoDB" id="29983at2759"/>
<feature type="region of interest" description="Disordered" evidence="3">
    <location>
        <begin position="240"/>
        <end position="270"/>
    </location>
</feature>
<feature type="compositionally biased region" description="Acidic residues" evidence="3">
    <location>
        <begin position="242"/>
        <end position="270"/>
    </location>
</feature>
<name>A0A0A1UDE1_ENTIV</name>
<dbReference type="Gene3D" id="3.30.1120.90">
    <property type="entry name" value="Nucleosome assembly protein"/>
    <property type="match status" value="1"/>
</dbReference>
<organism evidence="4 5">
    <name type="scientific">Entamoeba invadens IP1</name>
    <dbReference type="NCBI Taxonomy" id="370355"/>
    <lineage>
        <taxon>Eukaryota</taxon>
        <taxon>Amoebozoa</taxon>
        <taxon>Evosea</taxon>
        <taxon>Archamoebae</taxon>
        <taxon>Mastigamoebida</taxon>
        <taxon>Entamoebidae</taxon>
        <taxon>Entamoeba</taxon>
    </lineage>
</organism>
<proteinExistence type="inferred from homology"/>
<evidence type="ECO:0000313" key="5">
    <source>
        <dbReference type="Proteomes" id="UP000014680"/>
    </source>
</evidence>
<dbReference type="Proteomes" id="UP000014680">
    <property type="component" value="Unassembled WGS sequence"/>
</dbReference>
<dbReference type="OMA" id="IDDTICF"/>
<dbReference type="GO" id="GO:0006334">
    <property type="term" value="P:nucleosome assembly"/>
    <property type="evidence" value="ECO:0007669"/>
    <property type="project" value="InterPro"/>
</dbReference>
<evidence type="ECO:0000256" key="2">
    <source>
        <dbReference type="RuleBase" id="RU003876"/>
    </source>
</evidence>
<evidence type="ECO:0008006" key="6">
    <source>
        <dbReference type="Google" id="ProtNLM"/>
    </source>
</evidence>
<dbReference type="AlphaFoldDB" id="A0A0A1UDE1"/>
<dbReference type="InterPro" id="IPR037231">
    <property type="entry name" value="NAP-like_sf"/>
</dbReference>
<sequence>MGERDAVDKTYQDFLSNATKEEIDILTNEVEPQQTEFDNLYLQYDLTMWESFKALHQKVNSYSKSRESIKHYWKNVIVNSGVLKKIGSTSTDLVVLDYLKDVRLSGFNQIVTPDLVVGDKKRLRVGYTLNFIFEENEWFPDIELSKKISYLYNDTYTCGKLVNSGVVFYDGKVPKFVDSTESSFFDFFEPVNQKEEYSVSEEGDEIEETVDEQLRSVFYFANDIIPNSLYFLRNQMDKYDDSEMTDSDEDTDDSDQDDSEDYEELIDEDN</sequence>
<dbReference type="InterPro" id="IPR002164">
    <property type="entry name" value="NAP_family"/>
</dbReference>
<dbReference type="PANTHER" id="PTHR11875">
    <property type="entry name" value="TESTIS-SPECIFIC Y-ENCODED PROTEIN"/>
    <property type="match status" value="1"/>
</dbReference>